<dbReference type="Gene3D" id="3.40.50.150">
    <property type="entry name" value="Vaccinia Virus protein VP39"/>
    <property type="match status" value="1"/>
</dbReference>
<feature type="domain" description="SAM-dependent MTase RsmB/NOP-type" evidence="7">
    <location>
        <begin position="132"/>
        <end position="506"/>
    </location>
</feature>
<evidence type="ECO:0000256" key="1">
    <source>
        <dbReference type="ARBA" id="ARBA00022603"/>
    </source>
</evidence>
<dbReference type="InterPro" id="IPR029063">
    <property type="entry name" value="SAM-dependent_MTases_sf"/>
</dbReference>
<evidence type="ECO:0000313" key="8">
    <source>
        <dbReference type="EMBL" id="KIW55112.1"/>
    </source>
</evidence>
<feature type="binding site" evidence="5">
    <location>
        <begin position="243"/>
        <end position="249"/>
    </location>
    <ligand>
        <name>S-adenosyl-L-methionine</name>
        <dbReference type="ChEBI" id="CHEBI:59789"/>
    </ligand>
</feature>
<dbReference type="PANTHER" id="PTHR22807:SF4">
    <property type="entry name" value="28S RRNA (CYTOSINE-C(5))-METHYLTRANSFERASE"/>
    <property type="match status" value="1"/>
</dbReference>
<dbReference type="PANTHER" id="PTHR22807">
    <property type="entry name" value="NOP2 YEAST -RELATED NOL1/NOP2/FMU SUN DOMAIN-CONTAINING"/>
    <property type="match status" value="1"/>
</dbReference>
<reference evidence="8 9" key="1">
    <citation type="submission" date="2015-01" db="EMBL/GenBank/DDBJ databases">
        <title>The Genome Sequence of Exophiala xenobiotica CBS118157.</title>
        <authorList>
            <consortium name="The Broad Institute Genomics Platform"/>
            <person name="Cuomo C."/>
            <person name="de Hoog S."/>
            <person name="Gorbushina A."/>
            <person name="Stielow B."/>
            <person name="Teixiera M."/>
            <person name="Abouelleil A."/>
            <person name="Chapman S.B."/>
            <person name="Priest M."/>
            <person name="Young S.K."/>
            <person name="Wortman J."/>
            <person name="Nusbaum C."/>
            <person name="Birren B."/>
        </authorList>
    </citation>
    <scope>NUCLEOTIDE SEQUENCE [LARGE SCALE GENOMIC DNA]</scope>
    <source>
        <strain evidence="8 9">CBS 118157</strain>
    </source>
</reference>
<dbReference type="GeneID" id="25329328"/>
<dbReference type="Pfam" id="PF01189">
    <property type="entry name" value="Methyltr_RsmB-F"/>
    <property type="match status" value="1"/>
</dbReference>
<dbReference type="STRING" id="348802.A0A0D2CY89"/>
<dbReference type="InterPro" id="IPR049561">
    <property type="entry name" value="NSUN5_7_fdxn-like"/>
</dbReference>
<dbReference type="InterPro" id="IPR023267">
    <property type="entry name" value="RCMT"/>
</dbReference>
<protein>
    <recommendedName>
        <fullName evidence="7">SAM-dependent MTase RsmB/NOP-type domain-containing protein</fullName>
    </recommendedName>
</protein>
<comment type="similarity">
    <text evidence="5">Belongs to the class I-like SAM-binding methyltransferase superfamily. RsmB/NOP family.</text>
</comment>
<dbReference type="PRINTS" id="PR02008">
    <property type="entry name" value="RCMTFAMILY"/>
</dbReference>
<evidence type="ECO:0000256" key="5">
    <source>
        <dbReference type="PROSITE-ProRule" id="PRU01023"/>
    </source>
</evidence>
<feature type="binding site" evidence="5">
    <location>
        <position position="318"/>
    </location>
    <ligand>
        <name>S-adenosyl-L-methionine</name>
        <dbReference type="ChEBI" id="CHEBI:59789"/>
    </ligand>
</feature>
<evidence type="ECO:0000256" key="6">
    <source>
        <dbReference type="SAM" id="MobiDB-lite"/>
    </source>
</evidence>
<dbReference type="GO" id="GO:0005730">
    <property type="term" value="C:nucleolus"/>
    <property type="evidence" value="ECO:0007669"/>
    <property type="project" value="TreeGrafter"/>
</dbReference>
<dbReference type="Gene3D" id="3.30.70.1170">
    <property type="entry name" value="Sun protein, domain 3"/>
    <property type="match status" value="1"/>
</dbReference>
<comment type="caution">
    <text evidence="5">Lacks conserved residue(s) required for the propagation of feature annotation.</text>
</comment>
<evidence type="ECO:0000256" key="3">
    <source>
        <dbReference type="ARBA" id="ARBA00022691"/>
    </source>
</evidence>
<dbReference type="GO" id="GO:0070475">
    <property type="term" value="P:rRNA base methylation"/>
    <property type="evidence" value="ECO:0007669"/>
    <property type="project" value="TreeGrafter"/>
</dbReference>
<dbReference type="Pfam" id="PF21148">
    <property type="entry name" value="NSUN5_fdxn-like"/>
    <property type="match status" value="1"/>
</dbReference>
<dbReference type="GO" id="GO:0008173">
    <property type="term" value="F:RNA methyltransferase activity"/>
    <property type="evidence" value="ECO:0007669"/>
    <property type="project" value="InterPro"/>
</dbReference>
<keyword evidence="1 5" id="KW-0489">Methyltransferase</keyword>
<dbReference type="RefSeq" id="XP_013315696.1">
    <property type="nucleotide sequence ID" value="XM_013460242.1"/>
</dbReference>
<sequence length="529" mass="58620">MSLYYDAATVLTSGPQDGSLRSRVYGNKLNLKSKPAHLYALISETVKFNHFVKEIIDNAAFLSEEPKLTPILSLLLVHDHCFAKGGIAAPAGHSLRQAIERHKARLQAEFTKARLRRKCATLDALKECLLRENPPTHRSQPRWIRINTLKSRLADQLATTFKGYRSDATLGEVAQSPATVKVLAIDQTVPDVLALPPYSDFTKTQAYKNGEIILQDKASCFPAYLLAGSLEERGTIRDCMDGCAAPGNKTSHLATFVVETDHPGSIYACERDRQRSQVLKRMMDKSGAKNVTVFAGQDFLSIDPQDVRFKNVTHLLLDPSCSGSGIIGREDIPTLALPEDPKGQKTRIASTTRTPKKRKRDQEEPKVEVSSAEPLDAEETKDISLDRTRLQRLAALQTRIVEHALAFPAALRVTYSTCSVHVEENEGVVSRVIDSEVARSRGWRVLRRDDQVAGLRDWRHRGINGSATDTGEDSTLTQEELEGCIRCHPGDEEGTMGFFVCAFARPSQREGQAVKHSSQTSESWEGFAD</sequence>
<keyword evidence="2 5" id="KW-0808">Transferase</keyword>
<evidence type="ECO:0000256" key="2">
    <source>
        <dbReference type="ARBA" id="ARBA00022679"/>
    </source>
</evidence>
<feature type="region of interest" description="Disordered" evidence="6">
    <location>
        <begin position="510"/>
        <end position="529"/>
    </location>
</feature>
<name>A0A0D2CY89_9EURO</name>
<feature type="active site" description="Nucleophile" evidence="5">
    <location>
        <position position="418"/>
    </location>
</feature>
<dbReference type="AlphaFoldDB" id="A0A0D2CY89"/>
<dbReference type="OrthoDB" id="435282at2759"/>
<feature type="region of interest" description="Disordered" evidence="6">
    <location>
        <begin position="332"/>
        <end position="380"/>
    </location>
</feature>
<dbReference type="Proteomes" id="UP000054342">
    <property type="component" value="Unassembled WGS sequence"/>
</dbReference>
<dbReference type="SUPFAM" id="SSF53335">
    <property type="entry name" value="S-adenosyl-L-methionine-dependent methyltransferases"/>
    <property type="match status" value="1"/>
</dbReference>
<dbReference type="HOGENOM" id="CLU_005316_7_4_1"/>
<evidence type="ECO:0000313" key="9">
    <source>
        <dbReference type="Proteomes" id="UP000054342"/>
    </source>
</evidence>
<evidence type="ECO:0000256" key="4">
    <source>
        <dbReference type="ARBA" id="ARBA00022884"/>
    </source>
</evidence>
<dbReference type="Pfam" id="PF21153">
    <property type="entry name" value="NSUN5_N"/>
    <property type="match status" value="1"/>
</dbReference>
<dbReference type="EMBL" id="KN847320">
    <property type="protein sequence ID" value="KIW55112.1"/>
    <property type="molecule type" value="Genomic_DNA"/>
</dbReference>
<dbReference type="InterPro" id="IPR048889">
    <property type="entry name" value="NSUN5_RCM1_N"/>
</dbReference>
<keyword evidence="4 5" id="KW-0694">RNA-binding</keyword>
<dbReference type="GO" id="GO:0003723">
    <property type="term" value="F:RNA binding"/>
    <property type="evidence" value="ECO:0007669"/>
    <property type="project" value="UniProtKB-UniRule"/>
</dbReference>
<feature type="binding site" evidence="5">
    <location>
        <position position="270"/>
    </location>
    <ligand>
        <name>S-adenosyl-L-methionine</name>
        <dbReference type="ChEBI" id="CHEBI:59789"/>
    </ligand>
</feature>
<keyword evidence="3 5" id="KW-0949">S-adenosyl-L-methionine</keyword>
<keyword evidence="9" id="KW-1185">Reference proteome</keyword>
<dbReference type="InterPro" id="IPR049560">
    <property type="entry name" value="MeTrfase_RsmB-F_NOP2_cat"/>
</dbReference>
<evidence type="ECO:0000259" key="7">
    <source>
        <dbReference type="PROSITE" id="PS51686"/>
    </source>
</evidence>
<accession>A0A0D2CY89</accession>
<proteinExistence type="inferred from homology"/>
<organism evidence="8 9">
    <name type="scientific">Exophiala xenobiotica</name>
    <dbReference type="NCBI Taxonomy" id="348802"/>
    <lineage>
        <taxon>Eukaryota</taxon>
        <taxon>Fungi</taxon>
        <taxon>Dikarya</taxon>
        <taxon>Ascomycota</taxon>
        <taxon>Pezizomycotina</taxon>
        <taxon>Eurotiomycetes</taxon>
        <taxon>Chaetothyriomycetidae</taxon>
        <taxon>Chaetothyriales</taxon>
        <taxon>Herpotrichiellaceae</taxon>
        <taxon>Exophiala</taxon>
    </lineage>
</organism>
<dbReference type="InterPro" id="IPR001678">
    <property type="entry name" value="MeTrfase_RsmB-F_NOP2_dom"/>
</dbReference>
<dbReference type="PROSITE" id="PS51686">
    <property type="entry name" value="SAM_MT_RSMB_NOP"/>
    <property type="match status" value="1"/>
</dbReference>
<gene>
    <name evidence="8" type="ORF">PV05_07420</name>
</gene>